<protein>
    <submittedName>
        <fullName evidence="1">Uncharacterized protein</fullName>
    </submittedName>
</protein>
<sequence length="31" mass="3630">MDMMHEATPLSWSNVEVQYMTHPAPPGRRYP</sequence>
<reference evidence="1 2" key="1">
    <citation type="submission" date="2020-02" db="EMBL/GenBank/DDBJ databases">
        <title>Draft genome sequence of Haematococcus lacustris strain NIES-144.</title>
        <authorList>
            <person name="Morimoto D."/>
            <person name="Nakagawa S."/>
            <person name="Yoshida T."/>
            <person name="Sawayama S."/>
        </authorList>
    </citation>
    <scope>NUCLEOTIDE SEQUENCE [LARGE SCALE GENOMIC DNA]</scope>
    <source>
        <strain evidence="1 2">NIES-144</strain>
    </source>
</reference>
<comment type="caution">
    <text evidence="1">The sequence shown here is derived from an EMBL/GenBank/DDBJ whole genome shotgun (WGS) entry which is preliminary data.</text>
</comment>
<feature type="non-terminal residue" evidence="1">
    <location>
        <position position="1"/>
    </location>
</feature>
<accession>A0A699ZQ47</accession>
<evidence type="ECO:0000313" key="1">
    <source>
        <dbReference type="EMBL" id="GFH24401.1"/>
    </source>
</evidence>
<gene>
    <name evidence="1" type="ORF">HaLaN_22190</name>
</gene>
<proteinExistence type="predicted"/>
<dbReference type="Proteomes" id="UP000485058">
    <property type="component" value="Unassembled WGS sequence"/>
</dbReference>
<dbReference type="AlphaFoldDB" id="A0A699ZQ47"/>
<keyword evidence="2" id="KW-1185">Reference proteome</keyword>
<evidence type="ECO:0000313" key="2">
    <source>
        <dbReference type="Proteomes" id="UP000485058"/>
    </source>
</evidence>
<organism evidence="1 2">
    <name type="scientific">Haematococcus lacustris</name>
    <name type="common">Green alga</name>
    <name type="synonym">Haematococcus pluvialis</name>
    <dbReference type="NCBI Taxonomy" id="44745"/>
    <lineage>
        <taxon>Eukaryota</taxon>
        <taxon>Viridiplantae</taxon>
        <taxon>Chlorophyta</taxon>
        <taxon>core chlorophytes</taxon>
        <taxon>Chlorophyceae</taxon>
        <taxon>CS clade</taxon>
        <taxon>Chlamydomonadales</taxon>
        <taxon>Haematococcaceae</taxon>
        <taxon>Haematococcus</taxon>
    </lineage>
</organism>
<dbReference type="EMBL" id="BLLF01002527">
    <property type="protein sequence ID" value="GFH24401.1"/>
    <property type="molecule type" value="Genomic_DNA"/>
</dbReference>
<name>A0A699ZQ47_HAELA</name>
<feature type="non-terminal residue" evidence="1">
    <location>
        <position position="31"/>
    </location>
</feature>